<comment type="subcellular location">
    <subcellularLocation>
        <location evidence="1">Nucleus</location>
    </subcellularLocation>
</comment>
<dbReference type="Gene3D" id="1.20.5.170">
    <property type="match status" value="1"/>
</dbReference>
<dbReference type="VEuPathDB" id="FungiDB:PV10_04361"/>
<evidence type="ECO:0000256" key="1">
    <source>
        <dbReference type="ARBA" id="ARBA00004123"/>
    </source>
</evidence>
<protein>
    <recommendedName>
        <fullName evidence="6">BZIP domain-containing protein</fullName>
    </recommendedName>
</protein>
<organism evidence="4 5">
    <name type="scientific">Exophiala mesophila</name>
    <name type="common">Black yeast-like fungus</name>
    <dbReference type="NCBI Taxonomy" id="212818"/>
    <lineage>
        <taxon>Eukaryota</taxon>
        <taxon>Fungi</taxon>
        <taxon>Dikarya</taxon>
        <taxon>Ascomycota</taxon>
        <taxon>Pezizomycotina</taxon>
        <taxon>Eurotiomycetes</taxon>
        <taxon>Chaetothyriomycetidae</taxon>
        <taxon>Chaetothyriales</taxon>
        <taxon>Herpotrichiellaceae</taxon>
        <taxon>Exophiala</taxon>
    </lineage>
</organism>
<dbReference type="AlphaFoldDB" id="A0A0D1ZEJ3"/>
<dbReference type="Proteomes" id="UP000054302">
    <property type="component" value="Unassembled WGS sequence"/>
</dbReference>
<evidence type="ECO:0000313" key="4">
    <source>
        <dbReference type="EMBL" id="KIV93122.1"/>
    </source>
</evidence>
<dbReference type="OMA" id="WRLISDH"/>
<dbReference type="InterPro" id="IPR046347">
    <property type="entry name" value="bZIP_sf"/>
</dbReference>
<feature type="compositionally biased region" description="Low complexity" evidence="3">
    <location>
        <begin position="120"/>
        <end position="155"/>
    </location>
</feature>
<dbReference type="SUPFAM" id="SSF57959">
    <property type="entry name" value="Leucine zipper domain"/>
    <property type="match status" value="1"/>
</dbReference>
<proteinExistence type="predicted"/>
<dbReference type="GeneID" id="27322206"/>
<keyword evidence="2" id="KW-0539">Nucleus</keyword>
<dbReference type="PANTHER" id="PTHR40621:SF6">
    <property type="entry name" value="AP-1-LIKE TRANSCRIPTION FACTOR YAP1-RELATED"/>
    <property type="match status" value="1"/>
</dbReference>
<feature type="region of interest" description="Disordered" evidence="3">
    <location>
        <begin position="1"/>
        <end position="23"/>
    </location>
</feature>
<dbReference type="GO" id="GO:0000976">
    <property type="term" value="F:transcription cis-regulatory region binding"/>
    <property type="evidence" value="ECO:0007669"/>
    <property type="project" value="InterPro"/>
</dbReference>
<dbReference type="GO" id="GO:0090575">
    <property type="term" value="C:RNA polymerase II transcription regulator complex"/>
    <property type="evidence" value="ECO:0007669"/>
    <property type="project" value="TreeGrafter"/>
</dbReference>
<keyword evidence="5" id="KW-1185">Reference proteome</keyword>
<evidence type="ECO:0000313" key="5">
    <source>
        <dbReference type="Proteomes" id="UP000054302"/>
    </source>
</evidence>
<accession>A0A0D1ZEJ3</accession>
<evidence type="ECO:0000256" key="3">
    <source>
        <dbReference type="SAM" id="MobiDB-lite"/>
    </source>
</evidence>
<name>A0A0D1ZEJ3_EXOME</name>
<reference evidence="4 5" key="1">
    <citation type="submission" date="2015-01" db="EMBL/GenBank/DDBJ databases">
        <title>The Genome Sequence of Exophiala mesophila CBS40295.</title>
        <authorList>
            <consortium name="The Broad Institute Genomics Platform"/>
            <person name="Cuomo C."/>
            <person name="de Hoog S."/>
            <person name="Gorbushina A."/>
            <person name="Stielow B."/>
            <person name="Teixiera M."/>
            <person name="Abouelleil A."/>
            <person name="Chapman S.B."/>
            <person name="Priest M."/>
            <person name="Young S.K."/>
            <person name="Wortman J."/>
            <person name="Nusbaum C."/>
            <person name="Birren B."/>
        </authorList>
    </citation>
    <scope>NUCLEOTIDE SEQUENCE [LARGE SCALE GENOMIC DNA]</scope>
    <source>
        <strain evidence="4 5">CBS 40295</strain>
    </source>
</reference>
<dbReference type="InterPro" id="IPR050936">
    <property type="entry name" value="AP-1-like"/>
</dbReference>
<evidence type="ECO:0000256" key="2">
    <source>
        <dbReference type="ARBA" id="ARBA00023242"/>
    </source>
</evidence>
<feature type="region of interest" description="Disordered" evidence="3">
    <location>
        <begin position="118"/>
        <end position="155"/>
    </location>
</feature>
<sequence>MDPFKHARRREQVRKAQKTHRERRASYIKTIEAELSRLRANDAAHYADLAALKDTISQLKDLLRQHDIPLPPDLASSPRLSSPLVTVEIHTSTDQTHEIRTNFPPNYSSTYETEDILPWTTPSAPSSSATVTDSDANTSTAHDFSAGEESSSTLAAATSNMPVPVAHPQGLGATQVGIDFVLALEHICIIHHTFHEGGERDFSGHEMMLLSPIMSRSPAPPVQHTTPSGSCCPDGTSWQVPAIELERLLECADRLSLDGEITPVEIWWRIRRHPNFPSLTRDGLEALKVLLIPEVDCYHFGAIVNEERFEDLLRQVLGGSSQEN</sequence>
<dbReference type="OrthoDB" id="2590011at2759"/>
<evidence type="ECO:0008006" key="6">
    <source>
        <dbReference type="Google" id="ProtNLM"/>
    </source>
</evidence>
<dbReference type="RefSeq" id="XP_016224696.1">
    <property type="nucleotide sequence ID" value="XM_016368908.1"/>
</dbReference>
<dbReference type="EMBL" id="KN847522">
    <property type="protein sequence ID" value="KIV93122.1"/>
    <property type="molecule type" value="Genomic_DNA"/>
</dbReference>
<dbReference type="GO" id="GO:0001228">
    <property type="term" value="F:DNA-binding transcription activator activity, RNA polymerase II-specific"/>
    <property type="evidence" value="ECO:0007669"/>
    <property type="project" value="TreeGrafter"/>
</dbReference>
<gene>
    <name evidence="4" type="ORF">PV10_04361</name>
</gene>
<dbReference type="CDD" id="cd14688">
    <property type="entry name" value="bZIP_YAP"/>
    <property type="match status" value="1"/>
</dbReference>
<dbReference type="PANTHER" id="PTHR40621">
    <property type="entry name" value="TRANSCRIPTION FACTOR KAPC-RELATED"/>
    <property type="match status" value="1"/>
</dbReference>
<dbReference type="HOGENOM" id="CLU_036934_2_0_1"/>